<dbReference type="InterPro" id="IPR036346">
    <property type="entry name" value="GTP-bd_prot_GTP1/OBG_C_sf"/>
</dbReference>
<evidence type="ECO:0000256" key="6">
    <source>
        <dbReference type="ARBA" id="ARBA00022801"/>
    </source>
</evidence>
<comment type="cofactor">
    <cofactor evidence="1 9">
        <name>Mg(2+)</name>
        <dbReference type="ChEBI" id="CHEBI:18420"/>
    </cofactor>
</comment>
<dbReference type="PRINTS" id="PR00326">
    <property type="entry name" value="GTP1OBG"/>
</dbReference>
<evidence type="ECO:0000259" key="13">
    <source>
        <dbReference type="PROSITE" id="PS51883"/>
    </source>
</evidence>
<dbReference type="GO" id="GO:0042254">
    <property type="term" value="P:ribosome biogenesis"/>
    <property type="evidence" value="ECO:0007669"/>
    <property type="project" value="UniProtKB-UniRule"/>
</dbReference>
<dbReference type="GO" id="GO:0003924">
    <property type="term" value="F:GTPase activity"/>
    <property type="evidence" value="ECO:0007669"/>
    <property type="project" value="UniProtKB-UniRule"/>
</dbReference>
<dbReference type="EMBL" id="JAEKNQ010000033">
    <property type="protein sequence ID" value="MBJ7603148.1"/>
    <property type="molecule type" value="Genomic_DNA"/>
</dbReference>
<dbReference type="GO" id="GO:0005737">
    <property type="term" value="C:cytoplasm"/>
    <property type="evidence" value="ECO:0007669"/>
    <property type="project" value="UniProtKB-SubCell"/>
</dbReference>
<dbReference type="NCBIfam" id="TIGR03595">
    <property type="entry name" value="Obg_CgtA_exten"/>
    <property type="match status" value="1"/>
</dbReference>
<dbReference type="Pfam" id="PF01018">
    <property type="entry name" value="GTP1_OBG"/>
    <property type="match status" value="1"/>
</dbReference>
<dbReference type="InterPro" id="IPR014100">
    <property type="entry name" value="GTP-bd_Obg/CgtA"/>
</dbReference>
<dbReference type="InterPro" id="IPR006169">
    <property type="entry name" value="GTP1_OBG_dom"/>
</dbReference>
<feature type="binding site" evidence="9">
    <location>
        <begin position="220"/>
        <end position="223"/>
    </location>
    <ligand>
        <name>GTP</name>
        <dbReference type="ChEBI" id="CHEBI:37565"/>
    </ligand>
</feature>
<evidence type="ECO:0000256" key="4">
    <source>
        <dbReference type="ARBA" id="ARBA00022723"/>
    </source>
</evidence>
<dbReference type="Pfam" id="PF01926">
    <property type="entry name" value="MMR_HSR1"/>
    <property type="match status" value="1"/>
</dbReference>
<dbReference type="Gene3D" id="3.30.300.350">
    <property type="entry name" value="GTP-binding protein OBG, C-terminal domain"/>
    <property type="match status" value="1"/>
</dbReference>
<dbReference type="SUPFAM" id="SSF82051">
    <property type="entry name" value="Obg GTP-binding protein N-terminal domain"/>
    <property type="match status" value="1"/>
</dbReference>
<dbReference type="FunFam" id="2.70.210.12:FF:000001">
    <property type="entry name" value="GTPase Obg"/>
    <property type="match status" value="1"/>
</dbReference>
<feature type="region of interest" description="Disordered" evidence="10">
    <location>
        <begin position="25"/>
        <end position="51"/>
    </location>
</feature>
<keyword evidence="8 9" id="KW-0342">GTP-binding</keyword>
<evidence type="ECO:0000256" key="10">
    <source>
        <dbReference type="SAM" id="MobiDB-lite"/>
    </source>
</evidence>
<evidence type="ECO:0000313" key="15">
    <source>
        <dbReference type="Proteomes" id="UP000620075"/>
    </source>
</evidence>
<dbReference type="InterPro" id="IPR006073">
    <property type="entry name" value="GTP-bd"/>
</dbReference>
<dbReference type="NCBIfam" id="NF008955">
    <property type="entry name" value="PRK12297.1"/>
    <property type="match status" value="1"/>
</dbReference>
<dbReference type="Gene3D" id="2.70.210.12">
    <property type="entry name" value="GTP1/OBG domain"/>
    <property type="match status" value="1"/>
</dbReference>
<keyword evidence="4 9" id="KW-0479">Metal-binding</keyword>
<evidence type="ECO:0000256" key="1">
    <source>
        <dbReference type="ARBA" id="ARBA00001946"/>
    </source>
</evidence>
<dbReference type="CDD" id="cd01898">
    <property type="entry name" value="Obg"/>
    <property type="match status" value="1"/>
</dbReference>
<feature type="binding site" evidence="9">
    <location>
        <position position="200"/>
    </location>
    <ligand>
        <name>Mg(2+)</name>
        <dbReference type="ChEBI" id="CHEBI:18420"/>
    </ligand>
</feature>
<dbReference type="PROSITE" id="PS00905">
    <property type="entry name" value="GTP1_OBG"/>
    <property type="match status" value="1"/>
</dbReference>
<sequence length="434" mass="45623">MPEHNQHGSFIDSAVVHVHAGRGGRGAVSFRREPYQPRGGPDGGDGGRGGSVILYATREESSLAAYLRQKQLQAHDGEAGHAGLKAGKSAADLRLPVPLGTVVTDDVTGAMLADLASEGAEAVVASGGRGGRGNVHFKSSVNRSPMTAEPGQKGEERDLRLDLKLIADAGLVGAPNAGKSSLLRAISAATPKVGAYPFTTVDPELGVVQAPGGTRLVIADIPGLIEGAALGAGLGLRFLRHVERTRMLVYLVDGAAPDPWADFTIVRREIAHHSPELASRPALVAVNKVDLEETQQLRKRLRAVDLPPGVELRALHWISAHTGEGVTQLVGQLASKLTAVPQPAPALPAEPVIRLRRRRSAPPPPAVVKEAWGYRIAGAALDRLIAATDFDSVSALQRFQLQLDRIGVSTALEEAGAVAGDTVRAGDLEFEYQP</sequence>
<dbReference type="InterPro" id="IPR015349">
    <property type="entry name" value="OCT_dom"/>
</dbReference>
<comment type="similarity">
    <text evidence="2 9">Belongs to the TRAFAC class OBG-HflX-like GTPase superfamily. OBG GTPase family.</text>
</comment>
<dbReference type="PANTHER" id="PTHR11702">
    <property type="entry name" value="DEVELOPMENTALLY REGULATED GTP-BINDING PROTEIN-RELATED"/>
    <property type="match status" value="1"/>
</dbReference>
<dbReference type="SUPFAM" id="SSF52540">
    <property type="entry name" value="P-loop containing nucleoside triphosphate hydrolases"/>
    <property type="match status" value="1"/>
</dbReference>
<dbReference type="PROSITE" id="PS51881">
    <property type="entry name" value="OCT"/>
    <property type="match status" value="1"/>
</dbReference>
<evidence type="ECO:0000256" key="8">
    <source>
        <dbReference type="ARBA" id="ARBA00023134"/>
    </source>
</evidence>
<dbReference type="PROSITE" id="PS51883">
    <property type="entry name" value="OBG"/>
    <property type="match status" value="1"/>
</dbReference>
<evidence type="ECO:0000256" key="3">
    <source>
        <dbReference type="ARBA" id="ARBA00022490"/>
    </source>
</evidence>
<dbReference type="NCBIfam" id="NF008956">
    <property type="entry name" value="PRK12299.1"/>
    <property type="match status" value="1"/>
</dbReference>
<comment type="subunit">
    <text evidence="9">Monomer.</text>
</comment>
<gene>
    <name evidence="14" type="primary">obgE</name>
    <name evidence="9" type="synonym">obg</name>
    <name evidence="14" type="ORF">JF888_08180</name>
</gene>
<name>A0A934KHX3_9BACT</name>
<dbReference type="InterPro" id="IPR031167">
    <property type="entry name" value="G_OBG"/>
</dbReference>
<comment type="subcellular location">
    <subcellularLocation>
        <location evidence="9">Cytoplasm</location>
    </subcellularLocation>
</comment>
<dbReference type="Gene3D" id="3.40.50.300">
    <property type="entry name" value="P-loop containing nucleotide triphosphate hydrolases"/>
    <property type="match status" value="1"/>
</dbReference>
<dbReference type="GO" id="GO:0000287">
    <property type="term" value="F:magnesium ion binding"/>
    <property type="evidence" value="ECO:0007669"/>
    <property type="project" value="InterPro"/>
</dbReference>
<evidence type="ECO:0000256" key="2">
    <source>
        <dbReference type="ARBA" id="ARBA00007699"/>
    </source>
</evidence>
<feature type="binding site" evidence="9">
    <location>
        <position position="180"/>
    </location>
    <ligand>
        <name>Mg(2+)</name>
        <dbReference type="ChEBI" id="CHEBI:18420"/>
    </ligand>
</feature>
<proteinExistence type="inferred from homology"/>
<evidence type="ECO:0000259" key="12">
    <source>
        <dbReference type="PROSITE" id="PS51881"/>
    </source>
</evidence>
<dbReference type="PANTHER" id="PTHR11702:SF31">
    <property type="entry name" value="MITOCHONDRIAL RIBOSOME-ASSOCIATED GTPASE 2"/>
    <property type="match status" value="1"/>
</dbReference>
<dbReference type="AlphaFoldDB" id="A0A934KHX3"/>
<protein>
    <recommendedName>
        <fullName evidence="9">GTPase Obg</fullName>
        <ecNumber evidence="9">3.6.5.-</ecNumber>
    </recommendedName>
    <alternativeName>
        <fullName evidence="9">GTP-binding protein Obg</fullName>
    </alternativeName>
</protein>
<keyword evidence="6 9" id="KW-0378">Hydrolase</keyword>
<comment type="caution">
    <text evidence="9">Lacks conserved residue(s) required for the propagation of feature annotation.</text>
</comment>
<dbReference type="PROSITE" id="PS51710">
    <property type="entry name" value="G_OBG"/>
    <property type="match status" value="1"/>
</dbReference>
<evidence type="ECO:0000259" key="11">
    <source>
        <dbReference type="PROSITE" id="PS51710"/>
    </source>
</evidence>
<dbReference type="InterPro" id="IPR036726">
    <property type="entry name" value="GTP1_OBG_dom_sf"/>
</dbReference>
<feature type="domain" description="Obg" evidence="13">
    <location>
        <begin position="8"/>
        <end position="166"/>
    </location>
</feature>
<dbReference type="HAMAP" id="MF_01454">
    <property type="entry name" value="GTPase_Obg"/>
    <property type="match status" value="1"/>
</dbReference>
<reference evidence="14 15" key="1">
    <citation type="submission" date="2020-10" db="EMBL/GenBank/DDBJ databases">
        <title>Ca. Dormibacterota MAGs.</title>
        <authorList>
            <person name="Montgomery K."/>
        </authorList>
    </citation>
    <scope>NUCLEOTIDE SEQUENCE [LARGE SCALE GENOMIC DNA]</scope>
    <source>
        <strain evidence="14">SC8811_S16_3</strain>
    </source>
</reference>
<feature type="domain" description="OBG-type G" evidence="11">
    <location>
        <begin position="167"/>
        <end position="338"/>
    </location>
</feature>
<comment type="caution">
    <text evidence="14">The sequence shown here is derived from an EMBL/GenBank/DDBJ whole genome shotgun (WGS) entry which is preliminary data.</text>
</comment>
<evidence type="ECO:0000256" key="5">
    <source>
        <dbReference type="ARBA" id="ARBA00022741"/>
    </source>
</evidence>
<evidence type="ECO:0000313" key="14">
    <source>
        <dbReference type="EMBL" id="MBJ7603148.1"/>
    </source>
</evidence>
<organism evidence="14 15">
    <name type="scientific">Candidatus Dormiibacter inghamiae</name>
    <dbReference type="NCBI Taxonomy" id="3127013"/>
    <lineage>
        <taxon>Bacteria</taxon>
        <taxon>Bacillati</taxon>
        <taxon>Candidatus Dormiibacterota</taxon>
        <taxon>Candidatus Dormibacteria</taxon>
        <taxon>Candidatus Dormibacterales</taxon>
        <taxon>Candidatus Dormibacteraceae</taxon>
        <taxon>Candidatus Dormiibacter</taxon>
    </lineage>
</organism>
<evidence type="ECO:0000256" key="7">
    <source>
        <dbReference type="ARBA" id="ARBA00022842"/>
    </source>
</evidence>
<evidence type="ECO:0000256" key="9">
    <source>
        <dbReference type="HAMAP-Rule" id="MF_01454"/>
    </source>
</evidence>
<feature type="domain" description="OCT" evidence="12">
    <location>
        <begin position="357"/>
        <end position="434"/>
    </location>
</feature>
<dbReference type="GO" id="GO:0005525">
    <property type="term" value="F:GTP binding"/>
    <property type="evidence" value="ECO:0007669"/>
    <property type="project" value="UniProtKB-UniRule"/>
</dbReference>
<dbReference type="EC" id="3.6.5.-" evidence="9"/>
<feature type="compositionally biased region" description="Gly residues" evidence="10">
    <location>
        <begin position="40"/>
        <end position="50"/>
    </location>
</feature>
<dbReference type="NCBIfam" id="TIGR02729">
    <property type="entry name" value="Obg_CgtA"/>
    <property type="match status" value="1"/>
</dbReference>
<dbReference type="SUPFAM" id="SSF102741">
    <property type="entry name" value="Obg GTP-binding protein C-terminal domain"/>
    <property type="match status" value="1"/>
</dbReference>
<comment type="function">
    <text evidence="9">An essential GTPase which binds GTP, GDP and possibly (p)ppGpp with moderate affinity, with high nucleotide exchange rates and a fairly low GTP hydrolysis rate. Plays a role in control of the cell cycle, stress response, ribosome biogenesis and in those bacteria that undergo differentiation, in morphogenesis control.</text>
</comment>
<dbReference type="InterPro" id="IPR006074">
    <property type="entry name" value="GTP1-OBG_CS"/>
</dbReference>
<dbReference type="Pfam" id="PF09269">
    <property type="entry name" value="DUF1967"/>
    <property type="match status" value="1"/>
</dbReference>
<dbReference type="Proteomes" id="UP000620075">
    <property type="component" value="Unassembled WGS sequence"/>
</dbReference>
<keyword evidence="7 9" id="KW-0460">Magnesium</keyword>
<keyword evidence="5 9" id="KW-0547">Nucleotide-binding</keyword>
<feature type="binding site" evidence="9">
    <location>
        <begin position="287"/>
        <end position="290"/>
    </location>
    <ligand>
        <name>GTP</name>
        <dbReference type="ChEBI" id="CHEBI:37565"/>
    </ligand>
</feature>
<feature type="binding site" evidence="9">
    <location>
        <begin position="319"/>
        <end position="321"/>
    </location>
    <ligand>
        <name>GTP</name>
        <dbReference type="ChEBI" id="CHEBI:37565"/>
    </ligand>
</feature>
<accession>A0A934KHX3</accession>
<feature type="region of interest" description="Disordered" evidence="10">
    <location>
        <begin position="134"/>
        <end position="155"/>
    </location>
</feature>
<dbReference type="RefSeq" id="WP_338178677.1">
    <property type="nucleotide sequence ID" value="NZ_JAEKNQ010000033.1"/>
</dbReference>
<dbReference type="InterPro" id="IPR027417">
    <property type="entry name" value="P-loop_NTPase"/>
</dbReference>
<keyword evidence="3 9" id="KW-0963">Cytoplasm</keyword>
<dbReference type="InterPro" id="IPR045086">
    <property type="entry name" value="OBG_GTPase"/>
</dbReference>